<evidence type="ECO:0000313" key="4">
    <source>
        <dbReference type="EMBL" id="RSU08342.1"/>
    </source>
</evidence>
<dbReference type="AlphaFoldDB" id="A0A430AJQ7"/>
<dbReference type="RefSeq" id="WP_126822853.1">
    <property type="nucleotide sequence ID" value="NZ_JBHLWU010000001.1"/>
</dbReference>
<feature type="transmembrane region" description="Helical" evidence="2">
    <location>
        <begin position="94"/>
        <end position="117"/>
    </location>
</feature>
<feature type="transmembrane region" description="Helical" evidence="2">
    <location>
        <begin position="129"/>
        <end position="147"/>
    </location>
</feature>
<keyword evidence="5" id="KW-1185">Reference proteome</keyword>
<organism evidence="4 5">
    <name type="scientific">Vagococcus entomophilus</name>
    <dbReference type="NCBI Taxonomy" id="1160095"/>
    <lineage>
        <taxon>Bacteria</taxon>
        <taxon>Bacillati</taxon>
        <taxon>Bacillota</taxon>
        <taxon>Bacilli</taxon>
        <taxon>Lactobacillales</taxon>
        <taxon>Enterococcaceae</taxon>
        <taxon>Vagococcus</taxon>
    </lineage>
</organism>
<dbReference type="Pfam" id="PF02517">
    <property type="entry name" value="Rce1-like"/>
    <property type="match status" value="1"/>
</dbReference>
<proteinExistence type="inferred from homology"/>
<comment type="caution">
    <text evidence="4">The sequence shown here is derived from an EMBL/GenBank/DDBJ whole genome shotgun (WGS) entry which is preliminary data.</text>
</comment>
<feature type="transmembrane region" description="Helical" evidence="2">
    <location>
        <begin position="264"/>
        <end position="283"/>
    </location>
</feature>
<feature type="transmembrane region" description="Helical" evidence="2">
    <location>
        <begin position="186"/>
        <end position="209"/>
    </location>
</feature>
<evidence type="ECO:0000313" key="5">
    <source>
        <dbReference type="Proteomes" id="UP000288669"/>
    </source>
</evidence>
<accession>A0A430AJQ7</accession>
<dbReference type="GO" id="GO:0080120">
    <property type="term" value="P:CAAX-box protein maturation"/>
    <property type="evidence" value="ECO:0007669"/>
    <property type="project" value="UniProtKB-ARBA"/>
</dbReference>
<dbReference type="PANTHER" id="PTHR39430">
    <property type="entry name" value="MEMBRANE-ASSOCIATED PROTEASE-RELATED"/>
    <property type="match status" value="1"/>
</dbReference>
<comment type="similarity">
    <text evidence="1">Belongs to the UPF0177 family.</text>
</comment>
<feature type="transmembrane region" description="Helical" evidence="2">
    <location>
        <begin position="20"/>
        <end position="48"/>
    </location>
</feature>
<dbReference type="OrthoDB" id="324900at2"/>
<keyword evidence="2" id="KW-0472">Membrane</keyword>
<protein>
    <recommendedName>
        <fullName evidence="3">CAAX prenyl protease 2/Lysostaphin resistance protein A-like domain-containing protein</fullName>
    </recommendedName>
</protein>
<reference evidence="4 5" key="1">
    <citation type="submission" date="2017-05" db="EMBL/GenBank/DDBJ databases">
        <title>Vagococcus spp. assemblies.</title>
        <authorList>
            <person name="Gulvik C.A."/>
        </authorList>
    </citation>
    <scope>NUCLEOTIDE SEQUENCE [LARGE SCALE GENOMIC DNA]</scope>
    <source>
        <strain evidence="4 5">DSM 24756</strain>
    </source>
</reference>
<dbReference type="PANTHER" id="PTHR39430:SF1">
    <property type="entry name" value="PROTEASE"/>
    <property type="match status" value="1"/>
</dbReference>
<name>A0A430AJQ7_9ENTE</name>
<evidence type="ECO:0000256" key="1">
    <source>
        <dbReference type="ARBA" id="ARBA00009067"/>
    </source>
</evidence>
<dbReference type="EMBL" id="NGJZ01000001">
    <property type="protein sequence ID" value="RSU08342.1"/>
    <property type="molecule type" value="Genomic_DNA"/>
</dbReference>
<dbReference type="Proteomes" id="UP000288669">
    <property type="component" value="Unassembled WGS sequence"/>
</dbReference>
<gene>
    <name evidence="4" type="ORF">CBF30_03625</name>
</gene>
<evidence type="ECO:0000259" key="3">
    <source>
        <dbReference type="Pfam" id="PF02517"/>
    </source>
</evidence>
<feature type="transmembrane region" description="Helical" evidence="2">
    <location>
        <begin position="54"/>
        <end position="74"/>
    </location>
</feature>
<evidence type="ECO:0000256" key="2">
    <source>
        <dbReference type="SAM" id="Phobius"/>
    </source>
</evidence>
<feature type="transmembrane region" description="Helical" evidence="2">
    <location>
        <begin position="221"/>
        <end position="244"/>
    </location>
</feature>
<dbReference type="InterPro" id="IPR003675">
    <property type="entry name" value="Rce1/LyrA-like_dom"/>
</dbReference>
<sequence length="292" mass="32375">MKLNNSMALTKKQTSKNKWWGPIIWTILIFYFSIQIVQLVAPIIVSSLGNRTPLMLTLLGMSLFPVMFILVLLVNRYYYKRSLSSLGITGKEFIYKYLSGLGIGLILLLSVYVVNFAIGSLSTSVNNQIIWLEIFILFLAYVLQGFTEELLCRGFLMNLLSVKLGIWPAIIINSIIFTALHGMNNGITPLALINLTLAAMFFSLVFYLTNSLILVGAIHTAWNFLLGPVIGMAVSGGETSISVFQTVPDMQKSLYNGGDFGLEGGVIVTVILTMCCIMIYKMISKKNNMLHG</sequence>
<dbReference type="GO" id="GO:0004175">
    <property type="term" value="F:endopeptidase activity"/>
    <property type="evidence" value="ECO:0007669"/>
    <property type="project" value="UniProtKB-ARBA"/>
</dbReference>
<keyword evidence="2" id="KW-0812">Transmembrane</keyword>
<feature type="domain" description="CAAX prenyl protease 2/Lysostaphin resistance protein A-like" evidence="3">
    <location>
        <begin position="132"/>
        <end position="225"/>
    </location>
</feature>
<keyword evidence="2" id="KW-1133">Transmembrane helix</keyword>
<feature type="transmembrane region" description="Helical" evidence="2">
    <location>
        <begin position="159"/>
        <end position="180"/>
    </location>
</feature>